<dbReference type="Pfam" id="PF04335">
    <property type="entry name" value="VirB8"/>
    <property type="match status" value="1"/>
</dbReference>
<evidence type="ECO:0000256" key="4">
    <source>
        <dbReference type="ARBA" id="ARBA00023136"/>
    </source>
</evidence>
<evidence type="ECO:0000256" key="1">
    <source>
        <dbReference type="ARBA" id="ARBA00004167"/>
    </source>
</evidence>
<evidence type="ECO:0000313" key="6">
    <source>
        <dbReference type="EMBL" id="CDL30073.1"/>
    </source>
</evidence>
<dbReference type="Proteomes" id="UP000019199">
    <property type="component" value="Unassembled WGS sequence"/>
</dbReference>
<sequence>MVSNELISVLQQTPDTWQVDWIETTRNRDGTLKNPPVRMRALVNLYQNTDLNANIKENNDVINPHRIFIKDFNWSKQL</sequence>
<dbReference type="InterPro" id="IPR032710">
    <property type="entry name" value="NTF2-like_dom_sf"/>
</dbReference>
<dbReference type="EMBL" id="CBWN010000183">
    <property type="protein sequence ID" value="CDL30073.1"/>
    <property type="molecule type" value="Genomic_DNA"/>
</dbReference>
<proteinExistence type="predicted"/>
<evidence type="ECO:0000256" key="3">
    <source>
        <dbReference type="ARBA" id="ARBA00022989"/>
    </source>
</evidence>
<name>W1F8S7_ECOLX</name>
<evidence type="ECO:0000259" key="5">
    <source>
        <dbReference type="Pfam" id="PF04335"/>
    </source>
</evidence>
<organism evidence="6 7">
    <name type="scientific">Escherichia coli ISC7</name>
    <dbReference type="NCBI Taxonomy" id="1432555"/>
    <lineage>
        <taxon>Bacteria</taxon>
        <taxon>Pseudomonadati</taxon>
        <taxon>Pseudomonadota</taxon>
        <taxon>Gammaproteobacteria</taxon>
        <taxon>Enterobacterales</taxon>
        <taxon>Enterobacteriaceae</taxon>
        <taxon>Escherichia</taxon>
    </lineage>
</organism>
<keyword evidence="3" id="KW-1133">Transmembrane helix</keyword>
<dbReference type="AlphaFoldDB" id="W1F8S7"/>
<dbReference type="Gene3D" id="3.10.450.230">
    <property type="entry name" value="VirB8 protein"/>
    <property type="match status" value="1"/>
</dbReference>
<evidence type="ECO:0000313" key="7">
    <source>
        <dbReference type="Proteomes" id="UP000019199"/>
    </source>
</evidence>
<dbReference type="GO" id="GO:0016020">
    <property type="term" value="C:membrane"/>
    <property type="evidence" value="ECO:0007669"/>
    <property type="project" value="UniProtKB-SubCell"/>
</dbReference>
<dbReference type="SUPFAM" id="SSF54427">
    <property type="entry name" value="NTF2-like"/>
    <property type="match status" value="1"/>
</dbReference>
<protein>
    <submittedName>
        <fullName evidence="6">IncP-type conjugative transfer protein TrbF</fullName>
    </submittedName>
</protein>
<keyword evidence="2" id="KW-0812">Transmembrane</keyword>
<dbReference type="InterPro" id="IPR007430">
    <property type="entry name" value="VirB8"/>
</dbReference>
<comment type="subcellular location">
    <subcellularLocation>
        <location evidence="1">Membrane</location>
        <topology evidence="1">Single-pass membrane protein</topology>
    </subcellularLocation>
</comment>
<dbReference type="CDD" id="cd16425">
    <property type="entry name" value="TrbF"/>
    <property type="match status" value="1"/>
</dbReference>
<dbReference type="InterPro" id="IPR035658">
    <property type="entry name" value="TrbF"/>
</dbReference>
<keyword evidence="4" id="KW-0472">Membrane</keyword>
<accession>W1F8S7</accession>
<reference evidence="6 7" key="1">
    <citation type="submission" date="2013-10" db="EMBL/GenBank/DDBJ databases">
        <title>Antibiotic resistance diversity of beta-lactamase producers in the General Hospital Vienna.</title>
        <authorList>
            <person name="Barisic I."/>
            <person name="Mitteregger D."/>
            <person name="Hirschl A.M."/>
            <person name="Noehammer C."/>
            <person name="Wiesinger-Mayr H."/>
        </authorList>
    </citation>
    <scope>NUCLEOTIDE SEQUENCE [LARGE SCALE GENOMIC DNA]</scope>
    <source>
        <strain evidence="6 7">ISC7</strain>
    </source>
</reference>
<feature type="domain" description="Bacterial virulence protein VirB8" evidence="5">
    <location>
        <begin position="5"/>
        <end position="76"/>
    </location>
</feature>
<comment type="caution">
    <text evidence="6">The sequence shown here is derived from an EMBL/GenBank/DDBJ whole genome shotgun (WGS) entry which is preliminary data.</text>
</comment>
<evidence type="ECO:0000256" key="2">
    <source>
        <dbReference type="ARBA" id="ARBA00022692"/>
    </source>
</evidence>